<organism evidence="24 25">
    <name type="scientific">Paenibacillus physcomitrellae</name>
    <dbReference type="NCBI Taxonomy" id="1619311"/>
    <lineage>
        <taxon>Bacteria</taxon>
        <taxon>Bacillati</taxon>
        <taxon>Bacillota</taxon>
        <taxon>Bacilli</taxon>
        <taxon>Bacillales</taxon>
        <taxon>Paenibacillaceae</taxon>
        <taxon>Paenibacillus</taxon>
    </lineage>
</organism>
<comment type="pathway">
    <text evidence="4">Glycan metabolism; N-glycan degradation.</text>
</comment>
<dbReference type="InterPro" id="IPR041447">
    <property type="entry name" value="Mannosidase_ig"/>
</dbReference>
<evidence type="ECO:0000259" key="19">
    <source>
        <dbReference type="Pfam" id="PF00703"/>
    </source>
</evidence>
<evidence type="ECO:0000256" key="4">
    <source>
        <dbReference type="ARBA" id="ARBA00004740"/>
    </source>
</evidence>
<dbReference type="InterPro" id="IPR006102">
    <property type="entry name" value="Ig-like_GH2"/>
</dbReference>
<dbReference type="EMBL" id="BMHF01000010">
    <property type="protein sequence ID" value="GGA42590.1"/>
    <property type="molecule type" value="Genomic_DNA"/>
</dbReference>
<evidence type="ECO:0000256" key="8">
    <source>
        <dbReference type="ARBA" id="ARBA00015707"/>
    </source>
</evidence>
<keyword evidence="10" id="KW-0732">Signal</keyword>
<evidence type="ECO:0000259" key="23">
    <source>
        <dbReference type="Pfam" id="PF22666"/>
    </source>
</evidence>
<proteinExistence type="inferred from homology"/>
<evidence type="ECO:0000256" key="5">
    <source>
        <dbReference type="ARBA" id="ARBA00011245"/>
    </source>
</evidence>
<dbReference type="EC" id="3.2.1.25" evidence="7"/>
<dbReference type="Pfam" id="PF17753">
    <property type="entry name" value="Ig_mannosidase"/>
    <property type="match status" value="1"/>
</dbReference>
<name>A0ABQ1GFD5_9BACL</name>
<keyword evidence="9" id="KW-0964">Secreted</keyword>
<comment type="function">
    <text evidence="2">Exoglycosidase that cleaves the single beta-linked mannose residue from the non-reducing end of all N-linked glycoprotein oligosaccharides.</text>
</comment>
<evidence type="ECO:0000256" key="16">
    <source>
        <dbReference type="ARBA" id="ARBA00038429"/>
    </source>
</evidence>
<dbReference type="InterPro" id="IPR050887">
    <property type="entry name" value="Beta-mannosidase_GH2"/>
</dbReference>
<keyword evidence="25" id="KW-1185">Reference proteome</keyword>
<gene>
    <name evidence="24" type="ORF">GCM10010917_29880</name>
</gene>
<comment type="catalytic activity">
    <reaction evidence="1">
        <text>Hydrolysis of terminal, non-reducing beta-D-mannose residues in beta-D-mannosides.</text>
        <dbReference type="EC" id="3.2.1.25"/>
    </reaction>
</comment>
<dbReference type="Gene3D" id="2.60.40.10">
    <property type="entry name" value="Immunoglobulins"/>
    <property type="match status" value="3"/>
</dbReference>
<sequence>MISYLDLGGSWTLTGRSTQRQYPGQLPGSNYLDLLACGAIQDPFWGMNEKQATQIAEEDYVYARHFNVYSGLLACDKVTLEISGIDTFGVITLNDRQIGNCSNAHRDYRFDVKPYLTEGDNIIEIEFTSPLPYIRRMKKEMPLFHMSFGEIASYVRKPQYHFGWDWGPNLPPVGVSGKIGISGETAARLEEVRVNQLHHNGKVDLQIYAGLERLSEVSRRQPLVYEIELTSPDGSTRQIGGTTTENRIDAVLTVEDPQLWWSNGLGEQPLYELEVRISTAEGHVNEKVSSWKRTIGLRTIRLDTSADAYGNNFRFVVNGVPIFAKGADWIPSDSFVTRTSPEDLEFYIQSARTANMNMLRVWGGGYYESDLFYDLCDRYGILVWQDFGFACNEYPMSDPEFMDSVKAEVEDQVRRLRDHASLALWCGNNEVEPFYLLMKKKSVAVHKRFFFEQLPAWMKQLDPVTPYWPGSPSSGGPKDKAGLLNKGDSHLWQVWHGMKPIEYLGELPARFCSEFGLESMPSMRTIRSFTDAKEPSISDPVMKAHQKSQAGNEKMLFYILSKYRNPANFEDFTYLSQLIQAEAVQMATEGWRRSTGRCNGALYWQYNDCWPTASWSGIDYEKQYKALQYKARHFNAMLCVSAHMRKDKAEIYVINDYAESFTGTLQWKIADFSGQVIASSTATAQAGPAAAVKLLDLDFAEIVGPRSRSDLLLSLTLTDQEGQTRFEQIRLLVPDKKARLQKPQIRQTLTVKGETAELTLQTDTFARSVRVEIEGQDAPLSDNFFDLETGRSITLTFPVKPGTKAEQLKRQISIKTLANVTSKGNAFSDAFRRMAFRLKPINFFTWMIYKFV</sequence>
<dbReference type="InterPro" id="IPR036156">
    <property type="entry name" value="Beta-gal/glucu_dom_sf"/>
</dbReference>
<feature type="domain" description="Glycoside hydrolase family 2 immunoglobulin-like beta-sandwich" evidence="19">
    <location>
        <begin position="190"/>
        <end position="298"/>
    </location>
</feature>
<comment type="subunit">
    <text evidence="6">Homodimer.</text>
</comment>
<feature type="domain" description="Glycoside hydrolase family 2 catalytic" evidence="20">
    <location>
        <begin position="317"/>
        <end position="464"/>
    </location>
</feature>
<feature type="domain" description="Mannosidase Ig/CBM-like" evidence="22">
    <location>
        <begin position="648"/>
        <end position="734"/>
    </location>
</feature>
<evidence type="ECO:0000256" key="14">
    <source>
        <dbReference type="ARBA" id="ARBA00023295"/>
    </source>
</evidence>
<dbReference type="PANTHER" id="PTHR43730:SF1">
    <property type="entry name" value="BETA-MANNOSIDASE"/>
    <property type="match status" value="1"/>
</dbReference>
<evidence type="ECO:0000256" key="15">
    <source>
        <dbReference type="ARBA" id="ARBA00032581"/>
    </source>
</evidence>
<dbReference type="RefSeq" id="WP_094094520.1">
    <property type="nucleotide sequence ID" value="NZ_BMHF01000010.1"/>
</dbReference>
<dbReference type="InterPro" id="IPR006103">
    <property type="entry name" value="Glyco_hydro_2_cat"/>
</dbReference>
<feature type="domain" description="Beta-mannosidase-like galactose-binding" evidence="23">
    <location>
        <begin position="11"/>
        <end position="175"/>
    </location>
</feature>
<evidence type="ECO:0000259" key="20">
    <source>
        <dbReference type="Pfam" id="PF02836"/>
    </source>
</evidence>
<evidence type="ECO:0000259" key="22">
    <source>
        <dbReference type="Pfam" id="PF17786"/>
    </source>
</evidence>
<evidence type="ECO:0000256" key="1">
    <source>
        <dbReference type="ARBA" id="ARBA00000829"/>
    </source>
</evidence>
<evidence type="ECO:0000256" key="7">
    <source>
        <dbReference type="ARBA" id="ARBA00012754"/>
    </source>
</evidence>
<dbReference type="InterPro" id="IPR054593">
    <property type="entry name" value="Beta-mannosidase-like_N2"/>
</dbReference>
<dbReference type="InterPro" id="IPR013783">
    <property type="entry name" value="Ig-like_fold"/>
</dbReference>
<reference evidence="25" key="1">
    <citation type="journal article" date="2019" name="Int. J. Syst. Evol. Microbiol.">
        <title>The Global Catalogue of Microorganisms (GCM) 10K type strain sequencing project: providing services to taxonomists for standard genome sequencing and annotation.</title>
        <authorList>
            <consortium name="The Broad Institute Genomics Platform"/>
            <consortium name="The Broad Institute Genome Sequencing Center for Infectious Disease"/>
            <person name="Wu L."/>
            <person name="Ma J."/>
        </authorList>
    </citation>
    <scope>NUCLEOTIDE SEQUENCE [LARGE SCALE GENOMIC DNA]</scope>
    <source>
        <strain evidence="25">CGMCC 1.15044</strain>
    </source>
</reference>
<dbReference type="InterPro" id="IPR041625">
    <property type="entry name" value="Beta-mannosidase_Ig"/>
</dbReference>
<evidence type="ECO:0000256" key="10">
    <source>
        <dbReference type="ARBA" id="ARBA00022729"/>
    </source>
</evidence>
<comment type="subunit">
    <text evidence="5">Monomer.</text>
</comment>
<evidence type="ECO:0000256" key="9">
    <source>
        <dbReference type="ARBA" id="ARBA00022525"/>
    </source>
</evidence>
<protein>
    <recommendedName>
        <fullName evidence="8">Beta-mannosidase</fullName>
        <ecNumber evidence="7">3.2.1.25</ecNumber>
    </recommendedName>
    <alternativeName>
        <fullName evidence="17">Beta-mannosidase B</fullName>
    </alternativeName>
    <alternativeName>
        <fullName evidence="15">Lysosomal beta A mannosidase</fullName>
    </alternativeName>
    <alternativeName>
        <fullName evidence="18">Mannanase B</fullName>
    </alternativeName>
</protein>
<dbReference type="SUPFAM" id="SSF49303">
    <property type="entry name" value="beta-Galactosidase/glucuronidase domain"/>
    <property type="match status" value="3"/>
</dbReference>
<dbReference type="PANTHER" id="PTHR43730">
    <property type="entry name" value="BETA-MANNOSIDASE"/>
    <property type="match status" value="1"/>
</dbReference>
<comment type="similarity">
    <text evidence="16">Belongs to the glycosyl hydrolase 2 family. Beta-mannosidase B subfamily.</text>
</comment>
<dbReference type="SUPFAM" id="SSF49785">
    <property type="entry name" value="Galactose-binding domain-like"/>
    <property type="match status" value="1"/>
</dbReference>
<keyword evidence="14" id="KW-0326">Glycosidase</keyword>
<dbReference type="Pfam" id="PF02836">
    <property type="entry name" value="Glyco_hydro_2_C"/>
    <property type="match status" value="1"/>
</dbReference>
<evidence type="ECO:0000313" key="25">
    <source>
        <dbReference type="Proteomes" id="UP000609323"/>
    </source>
</evidence>
<evidence type="ECO:0000256" key="3">
    <source>
        <dbReference type="ARBA" id="ARBA00004613"/>
    </source>
</evidence>
<dbReference type="SUPFAM" id="SSF51445">
    <property type="entry name" value="(Trans)glycosidases"/>
    <property type="match status" value="1"/>
</dbReference>
<evidence type="ECO:0000256" key="6">
    <source>
        <dbReference type="ARBA" id="ARBA00011738"/>
    </source>
</evidence>
<dbReference type="InterPro" id="IPR008979">
    <property type="entry name" value="Galactose-bd-like_sf"/>
</dbReference>
<dbReference type="Gene3D" id="3.20.20.80">
    <property type="entry name" value="Glycosidases"/>
    <property type="match status" value="1"/>
</dbReference>
<dbReference type="InterPro" id="IPR017853">
    <property type="entry name" value="GH"/>
</dbReference>
<evidence type="ECO:0000256" key="2">
    <source>
        <dbReference type="ARBA" id="ARBA00003150"/>
    </source>
</evidence>
<keyword evidence="13" id="KW-0325">Glycoprotein</keyword>
<evidence type="ECO:0000256" key="17">
    <source>
        <dbReference type="ARBA" id="ARBA00041069"/>
    </source>
</evidence>
<accession>A0ABQ1GFD5</accession>
<comment type="caution">
    <text evidence="24">The sequence shown here is derived from an EMBL/GenBank/DDBJ whole genome shotgun (WGS) entry which is preliminary data.</text>
</comment>
<dbReference type="Gene3D" id="2.60.120.260">
    <property type="entry name" value="Galactose-binding domain-like"/>
    <property type="match status" value="1"/>
</dbReference>
<evidence type="ECO:0000313" key="24">
    <source>
        <dbReference type="EMBL" id="GGA42590.1"/>
    </source>
</evidence>
<evidence type="ECO:0000256" key="13">
    <source>
        <dbReference type="ARBA" id="ARBA00023180"/>
    </source>
</evidence>
<keyword evidence="12" id="KW-1015">Disulfide bond</keyword>
<evidence type="ECO:0000256" key="11">
    <source>
        <dbReference type="ARBA" id="ARBA00022801"/>
    </source>
</evidence>
<evidence type="ECO:0000259" key="21">
    <source>
        <dbReference type="Pfam" id="PF17753"/>
    </source>
</evidence>
<comment type="subcellular location">
    <subcellularLocation>
        <location evidence="3">Secreted</location>
    </subcellularLocation>
</comment>
<feature type="domain" description="Beta-mannosidase Ig-fold" evidence="21">
    <location>
        <begin position="740"/>
        <end position="819"/>
    </location>
</feature>
<dbReference type="Pfam" id="PF00703">
    <property type="entry name" value="Glyco_hydro_2"/>
    <property type="match status" value="1"/>
</dbReference>
<evidence type="ECO:0000256" key="18">
    <source>
        <dbReference type="ARBA" id="ARBA00041614"/>
    </source>
</evidence>
<dbReference type="Pfam" id="PF22666">
    <property type="entry name" value="Glyco_hydro_2_N2"/>
    <property type="match status" value="1"/>
</dbReference>
<dbReference type="Pfam" id="PF17786">
    <property type="entry name" value="Mannosidase_ig"/>
    <property type="match status" value="1"/>
</dbReference>
<evidence type="ECO:0000256" key="12">
    <source>
        <dbReference type="ARBA" id="ARBA00023157"/>
    </source>
</evidence>
<keyword evidence="11" id="KW-0378">Hydrolase</keyword>
<dbReference type="Proteomes" id="UP000609323">
    <property type="component" value="Unassembled WGS sequence"/>
</dbReference>